<accession>A0AA88LKY2</accession>
<dbReference type="EMBL" id="JAVRJZ010000001">
    <property type="protein sequence ID" value="KAK2727511.1"/>
    <property type="molecule type" value="Genomic_DNA"/>
</dbReference>
<sequence length="202" mass="22907">MQGAPWIKQSFKKGKAVNGIFLDMDSTFNRVDVGQLIRELSVLGLPDLLPGNVLRGDFFLHADDIAVAVVRRDPLCLQSASQKAVDMLSIWTNSNNMLFSTHKSLRVFFQKMHNLAAFKPQVKMNGQGIVVAEHARFLGVVFDRKMTWKPHLDERLAVSNKDKTSLMLSALEEEVPHSLCFNYCHISGDIQDRLFITYIWIS</sequence>
<comment type="caution">
    <text evidence="1">The sequence shown here is derived from an EMBL/GenBank/DDBJ whole genome shotgun (WGS) entry which is preliminary data.</text>
</comment>
<gene>
    <name evidence="1" type="ORF">QYM36_008112</name>
</gene>
<evidence type="ECO:0000313" key="2">
    <source>
        <dbReference type="Proteomes" id="UP001187531"/>
    </source>
</evidence>
<name>A0AA88LKY2_ARTSF</name>
<reference evidence="1" key="1">
    <citation type="submission" date="2023-07" db="EMBL/GenBank/DDBJ databases">
        <title>Chromosome-level genome assembly of Artemia franciscana.</title>
        <authorList>
            <person name="Jo E."/>
        </authorList>
    </citation>
    <scope>NUCLEOTIDE SEQUENCE</scope>
    <source>
        <tissue evidence="1">Whole body</tissue>
    </source>
</reference>
<keyword evidence="2" id="KW-1185">Reference proteome</keyword>
<dbReference type="Proteomes" id="UP001187531">
    <property type="component" value="Unassembled WGS sequence"/>
</dbReference>
<dbReference type="AlphaFoldDB" id="A0AA88LKY2"/>
<evidence type="ECO:0000313" key="1">
    <source>
        <dbReference type="EMBL" id="KAK2727511.1"/>
    </source>
</evidence>
<evidence type="ECO:0008006" key="3">
    <source>
        <dbReference type="Google" id="ProtNLM"/>
    </source>
</evidence>
<protein>
    <recommendedName>
        <fullName evidence="3">Reverse transcriptase domain-containing protein</fullName>
    </recommendedName>
</protein>
<proteinExistence type="predicted"/>
<organism evidence="1 2">
    <name type="scientific">Artemia franciscana</name>
    <name type="common">Brine shrimp</name>
    <name type="synonym">Artemia sanfranciscana</name>
    <dbReference type="NCBI Taxonomy" id="6661"/>
    <lineage>
        <taxon>Eukaryota</taxon>
        <taxon>Metazoa</taxon>
        <taxon>Ecdysozoa</taxon>
        <taxon>Arthropoda</taxon>
        <taxon>Crustacea</taxon>
        <taxon>Branchiopoda</taxon>
        <taxon>Anostraca</taxon>
        <taxon>Artemiidae</taxon>
        <taxon>Artemia</taxon>
    </lineage>
</organism>